<gene>
    <name evidence="11 13" type="primary">pyrH</name>
    <name evidence="13" type="ORF">ACFSDX_02670</name>
</gene>
<dbReference type="CDD" id="cd04254">
    <property type="entry name" value="AAK_UMPK-PyrH-Ec"/>
    <property type="match status" value="1"/>
</dbReference>
<feature type="domain" description="Aspartate/glutamate/uridylate kinase" evidence="12">
    <location>
        <begin position="4"/>
        <end position="213"/>
    </location>
</feature>
<feature type="binding site" evidence="11">
    <location>
        <position position="71"/>
    </location>
    <ligand>
        <name>UMP</name>
        <dbReference type="ChEBI" id="CHEBI:57865"/>
    </ligand>
</feature>
<organism evidence="13 14">
    <name type="scientific">Hymenobacter bucti</name>
    <dbReference type="NCBI Taxonomy" id="1844114"/>
    <lineage>
        <taxon>Bacteria</taxon>
        <taxon>Pseudomonadati</taxon>
        <taxon>Bacteroidota</taxon>
        <taxon>Cytophagia</taxon>
        <taxon>Cytophagales</taxon>
        <taxon>Hymenobacteraceae</taxon>
        <taxon>Hymenobacter</taxon>
    </lineage>
</organism>
<evidence type="ECO:0000256" key="1">
    <source>
        <dbReference type="ARBA" id="ARBA00004496"/>
    </source>
</evidence>
<feature type="binding site" evidence="11">
    <location>
        <position position="56"/>
    </location>
    <ligand>
        <name>ATP</name>
        <dbReference type="ChEBI" id="CHEBI:30616"/>
    </ligand>
</feature>
<evidence type="ECO:0000256" key="11">
    <source>
        <dbReference type="HAMAP-Rule" id="MF_01220"/>
    </source>
</evidence>
<dbReference type="Gene3D" id="3.40.1160.10">
    <property type="entry name" value="Acetylglutamate kinase-like"/>
    <property type="match status" value="1"/>
</dbReference>
<evidence type="ECO:0000313" key="14">
    <source>
        <dbReference type="Proteomes" id="UP001597197"/>
    </source>
</evidence>
<comment type="pathway">
    <text evidence="2 11">Pyrimidine metabolism; CTP biosynthesis via de novo pathway; UDP from UMP (UMPK route): step 1/1.</text>
</comment>
<evidence type="ECO:0000313" key="13">
    <source>
        <dbReference type="EMBL" id="MFD1871314.1"/>
    </source>
</evidence>
<dbReference type="GO" id="GO:0033862">
    <property type="term" value="F:UMP kinase activity"/>
    <property type="evidence" value="ECO:0007669"/>
    <property type="project" value="UniProtKB-EC"/>
</dbReference>
<evidence type="ECO:0000259" key="12">
    <source>
        <dbReference type="Pfam" id="PF00696"/>
    </source>
</evidence>
<accession>A0ABW4QPR3</accession>
<evidence type="ECO:0000256" key="8">
    <source>
        <dbReference type="ARBA" id="ARBA00022840"/>
    </source>
</evidence>
<evidence type="ECO:0000256" key="2">
    <source>
        <dbReference type="ARBA" id="ARBA00004791"/>
    </source>
</evidence>
<evidence type="ECO:0000256" key="5">
    <source>
        <dbReference type="ARBA" id="ARBA00022679"/>
    </source>
</evidence>
<comment type="catalytic activity">
    <reaction evidence="10 11">
        <text>UMP + ATP = UDP + ADP</text>
        <dbReference type="Rhea" id="RHEA:24400"/>
        <dbReference type="ChEBI" id="CHEBI:30616"/>
        <dbReference type="ChEBI" id="CHEBI:57865"/>
        <dbReference type="ChEBI" id="CHEBI:58223"/>
        <dbReference type="ChEBI" id="CHEBI:456216"/>
        <dbReference type="EC" id="2.7.4.22"/>
    </reaction>
</comment>
<feature type="binding site" evidence="11">
    <location>
        <begin position="9"/>
        <end position="12"/>
    </location>
    <ligand>
        <name>ATP</name>
        <dbReference type="ChEBI" id="CHEBI:30616"/>
    </ligand>
</feature>
<keyword evidence="4 11" id="KW-0963">Cytoplasm</keyword>
<comment type="subcellular location">
    <subcellularLocation>
        <location evidence="1 11">Cytoplasm</location>
    </subcellularLocation>
</comment>
<feature type="binding site" evidence="11">
    <location>
        <position position="168"/>
    </location>
    <ligand>
        <name>ATP</name>
        <dbReference type="ChEBI" id="CHEBI:30616"/>
    </ligand>
</feature>
<dbReference type="EC" id="2.7.4.22" evidence="11"/>
<feature type="binding site" evidence="11">
    <location>
        <position position="51"/>
    </location>
    <ligand>
        <name>UMP</name>
        <dbReference type="ChEBI" id="CHEBI:57865"/>
    </ligand>
</feature>
<reference evidence="14" key="1">
    <citation type="journal article" date="2019" name="Int. J. Syst. Evol. Microbiol.">
        <title>The Global Catalogue of Microorganisms (GCM) 10K type strain sequencing project: providing services to taxonomists for standard genome sequencing and annotation.</title>
        <authorList>
            <consortium name="The Broad Institute Genomics Platform"/>
            <consortium name="The Broad Institute Genome Sequencing Center for Infectious Disease"/>
            <person name="Wu L."/>
            <person name="Ma J."/>
        </authorList>
    </citation>
    <scope>NUCLEOTIDE SEQUENCE [LARGE SCALE GENOMIC DNA]</scope>
    <source>
        <strain evidence="14">CGMCC 1.15795</strain>
    </source>
</reference>
<feature type="binding site" evidence="11">
    <location>
        <begin position="132"/>
        <end position="139"/>
    </location>
    <ligand>
        <name>UMP</name>
        <dbReference type="ChEBI" id="CHEBI:57865"/>
    </ligand>
</feature>
<sequence>MTYKRILLKLSGEALMGQQQYGIDAERLMQYATEIKTVASKGVEVAIVIGGGNIFRGVQAAAFGLDRVQGDYMGMLATVINSMALQSALEKIDVSTRLLSGLTIQQVCEPYIRRRAVRHLEKGRVVIFGAGIGSPYFTTDSAASLRAIEIEADVVLKGTRVDGIYTADPEKDPNATKFNEISFNEVIEKNLNVMDMTAFTLCKENNLPIIVFDMNTEGNLERLLGGEPLGTLVNSSGKSDR</sequence>
<keyword evidence="6 11" id="KW-0547">Nucleotide-binding</keyword>
<evidence type="ECO:0000256" key="7">
    <source>
        <dbReference type="ARBA" id="ARBA00022777"/>
    </source>
</evidence>
<keyword evidence="14" id="KW-1185">Reference proteome</keyword>
<dbReference type="EMBL" id="JBHUFD010000001">
    <property type="protein sequence ID" value="MFD1871314.1"/>
    <property type="molecule type" value="Genomic_DNA"/>
</dbReference>
<comment type="subunit">
    <text evidence="11">Homohexamer.</text>
</comment>
<feature type="binding site" evidence="11">
    <location>
        <position position="165"/>
    </location>
    <ligand>
        <name>ATP</name>
        <dbReference type="ChEBI" id="CHEBI:30616"/>
    </ligand>
</feature>
<dbReference type="PIRSF" id="PIRSF005650">
    <property type="entry name" value="Uridylate_kin"/>
    <property type="match status" value="1"/>
</dbReference>
<keyword evidence="7 11" id="KW-0418">Kinase</keyword>
<evidence type="ECO:0000256" key="6">
    <source>
        <dbReference type="ARBA" id="ARBA00022741"/>
    </source>
</evidence>
<keyword evidence="8 11" id="KW-0067">ATP-binding</keyword>
<comment type="function">
    <text evidence="11">Catalyzes the reversible phosphorylation of UMP to UDP.</text>
</comment>
<dbReference type="InterPro" id="IPR015963">
    <property type="entry name" value="Uridylate_kinase_bac"/>
</dbReference>
<name>A0ABW4QPR3_9BACT</name>
<feature type="binding site" evidence="11">
    <location>
        <position position="159"/>
    </location>
    <ligand>
        <name>ATP</name>
        <dbReference type="ChEBI" id="CHEBI:30616"/>
    </ligand>
</feature>
<comment type="similarity">
    <text evidence="3 11">Belongs to the UMP kinase family.</text>
</comment>
<evidence type="ECO:0000256" key="4">
    <source>
        <dbReference type="ARBA" id="ARBA00022490"/>
    </source>
</evidence>
<comment type="caution">
    <text evidence="11">Lacks conserved residue(s) required for the propagation of feature annotation.</text>
</comment>
<evidence type="ECO:0000256" key="3">
    <source>
        <dbReference type="ARBA" id="ARBA00007614"/>
    </source>
</evidence>
<protein>
    <recommendedName>
        <fullName evidence="11">Uridylate kinase</fullName>
        <shortName evidence="11">UK</shortName>
        <ecNumber evidence="11">2.7.4.22</ecNumber>
    </recommendedName>
    <alternativeName>
        <fullName evidence="11">Uridine monophosphate kinase</fullName>
        <shortName evidence="11">UMP kinase</shortName>
        <shortName evidence="11">UMPK</shortName>
    </alternativeName>
</protein>
<keyword evidence="5 11" id="KW-0808">Transferase</keyword>
<proteinExistence type="inferred from homology"/>
<dbReference type="SUPFAM" id="SSF53633">
    <property type="entry name" value="Carbamate kinase-like"/>
    <property type="match status" value="1"/>
</dbReference>
<dbReference type="InterPro" id="IPR011817">
    <property type="entry name" value="Uridylate_kinase"/>
</dbReference>
<dbReference type="RefSeq" id="WP_382311655.1">
    <property type="nucleotide sequence ID" value="NZ_JBHUFD010000001.1"/>
</dbReference>
<evidence type="ECO:0000256" key="9">
    <source>
        <dbReference type="ARBA" id="ARBA00022975"/>
    </source>
</evidence>
<keyword evidence="9 11" id="KW-0665">Pyrimidine biosynthesis</keyword>
<dbReference type="InterPro" id="IPR036393">
    <property type="entry name" value="AceGlu_kinase-like_sf"/>
</dbReference>
<comment type="caution">
    <text evidence="13">The sequence shown here is derived from an EMBL/GenBank/DDBJ whole genome shotgun (WGS) entry which is preliminary data.</text>
</comment>
<dbReference type="HAMAP" id="MF_01220_B">
    <property type="entry name" value="PyrH_B"/>
    <property type="match status" value="1"/>
</dbReference>
<dbReference type="NCBIfam" id="TIGR02075">
    <property type="entry name" value="pyrH_bact"/>
    <property type="match status" value="1"/>
</dbReference>
<dbReference type="PANTHER" id="PTHR42833:SF4">
    <property type="entry name" value="URIDYLATE KINASE PUMPKIN, CHLOROPLASTIC"/>
    <property type="match status" value="1"/>
</dbReference>
<comment type="activity regulation">
    <text evidence="11">Inhibited by UTP.</text>
</comment>
<evidence type="ECO:0000256" key="10">
    <source>
        <dbReference type="ARBA" id="ARBA00047767"/>
    </source>
</evidence>
<feature type="binding site" evidence="11">
    <location>
        <position position="52"/>
    </location>
    <ligand>
        <name>ATP</name>
        <dbReference type="ChEBI" id="CHEBI:30616"/>
    </ligand>
</feature>
<dbReference type="Proteomes" id="UP001597197">
    <property type="component" value="Unassembled WGS sequence"/>
</dbReference>
<dbReference type="PANTHER" id="PTHR42833">
    <property type="entry name" value="URIDYLATE KINASE"/>
    <property type="match status" value="1"/>
</dbReference>
<dbReference type="InterPro" id="IPR001048">
    <property type="entry name" value="Asp/Glu/Uridylate_kinase"/>
</dbReference>
<dbReference type="Pfam" id="PF00696">
    <property type="entry name" value="AA_kinase"/>
    <property type="match status" value="1"/>
</dbReference>